<dbReference type="EMBL" id="ATMH01011352">
    <property type="protein sequence ID" value="EPY16328.1"/>
    <property type="molecule type" value="Genomic_DNA"/>
</dbReference>
<name>S9TIX3_9TRYP</name>
<accession>S9TIX3</accession>
<proteinExistence type="predicted"/>
<gene>
    <name evidence="1" type="ORF">STCU_11404</name>
</gene>
<evidence type="ECO:0000313" key="2">
    <source>
        <dbReference type="Proteomes" id="UP000015354"/>
    </source>
</evidence>
<dbReference type="Proteomes" id="UP000015354">
    <property type="component" value="Unassembled WGS sequence"/>
</dbReference>
<sequence length="86" mass="8714">MAPLDRPTTVSGSVGWKDTAATWLRASSRCCAAAPQTGGAQCGGRAAGDRAPASLLLLVLLPPLLGGEAWSLGEGIAEATYLIQYG</sequence>
<keyword evidence="2" id="KW-1185">Reference proteome</keyword>
<dbReference type="AlphaFoldDB" id="S9TIX3"/>
<evidence type="ECO:0000313" key="1">
    <source>
        <dbReference type="EMBL" id="EPY16328.1"/>
    </source>
</evidence>
<protein>
    <submittedName>
        <fullName evidence="1">Uncharacterized protein</fullName>
    </submittedName>
</protein>
<organism evidence="1 2">
    <name type="scientific">Strigomonas culicis</name>
    <dbReference type="NCBI Taxonomy" id="28005"/>
    <lineage>
        <taxon>Eukaryota</taxon>
        <taxon>Discoba</taxon>
        <taxon>Euglenozoa</taxon>
        <taxon>Kinetoplastea</taxon>
        <taxon>Metakinetoplastina</taxon>
        <taxon>Trypanosomatida</taxon>
        <taxon>Trypanosomatidae</taxon>
        <taxon>Strigomonadinae</taxon>
        <taxon>Strigomonas</taxon>
    </lineage>
</organism>
<reference evidence="1 2" key="1">
    <citation type="journal article" date="2013" name="PLoS ONE">
        <title>Predicting the Proteins of Angomonas deanei, Strigomonas culicis and Their Respective Endosymbionts Reveals New Aspects of the Trypanosomatidae Family.</title>
        <authorList>
            <person name="Motta M.C."/>
            <person name="Martins A.C."/>
            <person name="de Souza S.S."/>
            <person name="Catta-Preta C.M."/>
            <person name="Silva R."/>
            <person name="Klein C.C."/>
            <person name="de Almeida L.G."/>
            <person name="de Lima Cunha O."/>
            <person name="Ciapina L.P."/>
            <person name="Brocchi M."/>
            <person name="Colabardini A.C."/>
            <person name="de Araujo Lima B."/>
            <person name="Machado C.R."/>
            <person name="de Almeida Soares C.M."/>
            <person name="Probst C.M."/>
            <person name="de Menezes C.B."/>
            <person name="Thompson C.E."/>
            <person name="Bartholomeu D.C."/>
            <person name="Gradia D.F."/>
            <person name="Pavoni D.P."/>
            <person name="Grisard E.C."/>
            <person name="Fantinatti-Garboggini F."/>
            <person name="Marchini F.K."/>
            <person name="Rodrigues-Luiz G.F."/>
            <person name="Wagner G."/>
            <person name="Goldman G.H."/>
            <person name="Fietto J.L."/>
            <person name="Elias M.C."/>
            <person name="Goldman M.H."/>
            <person name="Sagot M.F."/>
            <person name="Pereira M."/>
            <person name="Stoco P.H."/>
            <person name="de Mendonca-Neto R.P."/>
            <person name="Teixeira S.M."/>
            <person name="Maciel T.E."/>
            <person name="de Oliveira Mendes T.A."/>
            <person name="Urmenyi T.P."/>
            <person name="de Souza W."/>
            <person name="Schenkman S."/>
            <person name="de Vasconcelos A.T."/>
        </authorList>
    </citation>
    <scope>NUCLEOTIDE SEQUENCE [LARGE SCALE GENOMIC DNA]</scope>
</reference>
<comment type="caution">
    <text evidence="1">The sequence shown here is derived from an EMBL/GenBank/DDBJ whole genome shotgun (WGS) entry which is preliminary data.</text>
</comment>